<sequence>MKYKHCKRSGVLFVILNIITLRIYGLIYLCFVAKDVNSFGRRKMAPYPLVWILDFLFLGIPSIIWLSTLSRRVEEEALSLGITHPSTGFGKFFNWNFFGSLIIVGPFIGHCLTFRTLNAVLIRHNVTAISEVAPKKEEPAKEEPKALESPKQEVVNPHVVVSYAPTIVPVSSSAPASPKPEQMRKKEPRIVFEGAKQGSDEPTVRKWRVRYANSREGVRSFATQEEAINFAKSLAEDSGADIRVRGK</sequence>
<feature type="transmembrane region" description="Helical" evidence="2">
    <location>
        <begin position="95"/>
        <end position="114"/>
    </location>
</feature>
<evidence type="ECO:0000313" key="5">
    <source>
        <dbReference type="Proteomes" id="UP000823634"/>
    </source>
</evidence>
<feature type="domain" description="DUF4234" evidence="3">
    <location>
        <begin position="10"/>
        <end position="74"/>
    </location>
</feature>
<accession>A0A9D9DIT9</accession>
<dbReference type="AlphaFoldDB" id="A0A9D9DIT9"/>
<protein>
    <submittedName>
        <fullName evidence="4">DUF4234 domain-containing protein</fullName>
    </submittedName>
</protein>
<feature type="compositionally biased region" description="Basic and acidic residues" evidence="1">
    <location>
        <begin position="181"/>
        <end position="190"/>
    </location>
</feature>
<keyword evidence="2" id="KW-0472">Membrane</keyword>
<dbReference type="InterPro" id="IPR018691">
    <property type="entry name" value="DUF2188"/>
</dbReference>
<name>A0A9D9DIT9_9FIRM</name>
<dbReference type="Pfam" id="PF09954">
    <property type="entry name" value="DUF2188"/>
    <property type="match status" value="1"/>
</dbReference>
<reference evidence="4" key="1">
    <citation type="submission" date="2020-10" db="EMBL/GenBank/DDBJ databases">
        <authorList>
            <person name="Gilroy R."/>
        </authorList>
    </citation>
    <scope>NUCLEOTIDE SEQUENCE</scope>
    <source>
        <strain evidence="4">17113</strain>
    </source>
</reference>
<comment type="caution">
    <text evidence="4">The sequence shown here is derived from an EMBL/GenBank/DDBJ whole genome shotgun (WGS) entry which is preliminary data.</text>
</comment>
<evidence type="ECO:0000256" key="1">
    <source>
        <dbReference type="SAM" id="MobiDB-lite"/>
    </source>
</evidence>
<dbReference type="Pfam" id="PF14018">
    <property type="entry name" value="DUF4234"/>
    <property type="match status" value="1"/>
</dbReference>
<keyword evidence="2" id="KW-1133">Transmembrane helix</keyword>
<reference evidence="4" key="2">
    <citation type="journal article" date="2021" name="PeerJ">
        <title>Extensive microbial diversity within the chicken gut microbiome revealed by metagenomics and culture.</title>
        <authorList>
            <person name="Gilroy R."/>
            <person name="Ravi A."/>
            <person name="Getino M."/>
            <person name="Pursley I."/>
            <person name="Horton D.L."/>
            <person name="Alikhan N.F."/>
            <person name="Baker D."/>
            <person name="Gharbi K."/>
            <person name="Hall N."/>
            <person name="Watson M."/>
            <person name="Adriaenssens E.M."/>
            <person name="Foster-Nyarko E."/>
            <person name="Jarju S."/>
            <person name="Secka A."/>
            <person name="Antonio M."/>
            <person name="Oren A."/>
            <person name="Chaudhuri R.R."/>
            <person name="La Ragione R."/>
            <person name="Hildebrand F."/>
            <person name="Pallen M.J."/>
        </authorList>
    </citation>
    <scope>NUCLEOTIDE SEQUENCE</scope>
    <source>
        <strain evidence="4">17113</strain>
    </source>
</reference>
<evidence type="ECO:0000313" key="4">
    <source>
        <dbReference type="EMBL" id="MBO8425999.1"/>
    </source>
</evidence>
<feature type="region of interest" description="Disordered" evidence="1">
    <location>
        <begin position="171"/>
        <end position="197"/>
    </location>
</feature>
<organism evidence="4 5">
    <name type="scientific">Candidatus Alloenteromonas pullistercoris</name>
    <dbReference type="NCBI Taxonomy" id="2840785"/>
    <lineage>
        <taxon>Bacteria</taxon>
        <taxon>Bacillati</taxon>
        <taxon>Bacillota</taxon>
        <taxon>Bacillota incertae sedis</taxon>
        <taxon>Candidatus Alloenteromonas</taxon>
    </lineage>
</organism>
<feature type="transmembrane region" description="Helical" evidence="2">
    <location>
        <begin position="12"/>
        <end position="33"/>
    </location>
</feature>
<feature type="transmembrane region" description="Helical" evidence="2">
    <location>
        <begin position="45"/>
        <end position="66"/>
    </location>
</feature>
<dbReference type="Proteomes" id="UP000823634">
    <property type="component" value="Unassembled WGS sequence"/>
</dbReference>
<keyword evidence="2" id="KW-0812">Transmembrane</keyword>
<proteinExistence type="predicted"/>
<dbReference type="InterPro" id="IPR025328">
    <property type="entry name" value="DUF4234"/>
</dbReference>
<gene>
    <name evidence="4" type="ORF">IAC61_01600</name>
</gene>
<dbReference type="EMBL" id="JADINA010000012">
    <property type="protein sequence ID" value="MBO8425999.1"/>
    <property type="molecule type" value="Genomic_DNA"/>
</dbReference>
<evidence type="ECO:0000256" key="2">
    <source>
        <dbReference type="SAM" id="Phobius"/>
    </source>
</evidence>
<evidence type="ECO:0000259" key="3">
    <source>
        <dbReference type="Pfam" id="PF14018"/>
    </source>
</evidence>
<feature type="compositionally biased region" description="Low complexity" evidence="1">
    <location>
        <begin position="171"/>
        <end position="180"/>
    </location>
</feature>